<feature type="transmembrane region" description="Helical" evidence="1">
    <location>
        <begin position="62"/>
        <end position="83"/>
    </location>
</feature>
<feature type="transmembrane region" description="Helical" evidence="1">
    <location>
        <begin position="285"/>
        <end position="306"/>
    </location>
</feature>
<keyword evidence="1" id="KW-0472">Membrane</keyword>
<name>A0A286RM05_9BACT</name>
<feature type="transmembrane region" description="Helical" evidence="1">
    <location>
        <begin position="38"/>
        <end position="56"/>
    </location>
</feature>
<organism evidence="2 3">
    <name type="scientific">Thermogutta terrifontis</name>
    <dbReference type="NCBI Taxonomy" id="1331910"/>
    <lineage>
        <taxon>Bacteria</taxon>
        <taxon>Pseudomonadati</taxon>
        <taxon>Planctomycetota</taxon>
        <taxon>Planctomycetia</taxon>
        <taxon>Pirellulales</taxon>
        <taxon>Thermoguttaceae</taxon>
        <taxon>Thermogutta</taxon>
    </lineage>
</organism>
<keyword evidence="3" id="KW-1185">Reference proteome</keyword>
<feature type="transmembrane region" description="Helical" evidence="1">
    <location>
        <begin position="341"/>
        <end position="360"/>
    </location>
</feature>
<keyword evidence="1" id="KW-1133">Transmembrane helix</keyword>
<accession>A0A286RM05</accession>
<sequence>MWELIEEYRMDPTTWLYVASLMTIGIFFRFSRFFSIRNLDLIGIILFAPGLLLISHQAERAGYVWLFTVSALFLPRLLIDPFFSRRPLTEPNLSPGGMTFMVIALMFFLVGNILTERVLETPPSQPRAPEASPIWRVPELRGPGYLPFYRAITLYQRESPAQEKNSPPESTETETTSHLILTAGIKIAAIAAQCAIVAGLILFGLRHFDNVQTGLAAASLYLLLPYTSQLTARLDHIVPGAFVLWALVMYRRPMIAGALLGASTIVFYPFFLLPLWIGFYWRRGLFRFLAGFLAVVAGLVLVLFFVSPTWTQFWRDLAAMFGKYLLRTEGADGFWAYHWPYFRIPILAGFAALCVSLGIWPSEKNLANLLSGTAAVLLAAQFCLIHQGGLYMAWYAPPLILTIFRPSLKDITAERAVPRYWFAPLPKLGP</sequence>
<feature type="transmembrane region" description="Helical" evidence="1">
    <location>
        <begin position="257"/>
        <end position="279"/>
    </location>
</feature>
<evidence type="ECO:0000313" key="2">
    <source>
        <dbReference type="EMBL" id="ASV77005.1"/>
    </source>
</evidence>
<dbReference type="Proteomes" id="UP000215086">
    <property type="component" value="Chromosome"/>
</dbReference>
<dbReference type="OrthoDB" id="256769at2"/>
<evidence type="ECO:0008006" key="4">
    <source>
        <dbReference type="Google" id="ProtNLM"/>
    </source>
</evidence>
<feature type="transmembrane region" description="Helical" evidence="1">
    <location>
        <begin position="366"/>
        <end position="385"/>
    </location>
</feature>
<evidence type="ECO:0000256" key="1">
    <source>
        <dbReference type="SAM" id="Phobius"/>
    </source>
</evidence>
<protein>
    <recommendedName>
        <fullName evidence="4">Glycosyltransferase RgtA/B/C/D-like domain-containing protein</fullName>
    </recommendedName>
</protein>
<feature type="transmembrane region" description="Helical" evidence="1">
    <location>
        <begin position="179"/>
        <end position="203"/>
    </location>
</feature>
<reference evidence="2 3" key="1">
    <citation type="journal article" name="Front. Microbiol.">
        <title>Sugar Metabolism of the First Thermophilic Planctomycete Thermogutta terrifontis: Comparative Genomic and Transcriptomic Approaches.</title>
        <authorList>
            <person name="Elcheninov A.G."/>
            <person name="Menzel P."/>
            <person name="Gudbergsdottir S.R."/>
            <person name="Slesarev A.I."/>
            <person name="Kadnikov V.V."/>
            <person name="Krogh A."/>
            <person name="Bonch-Osmolovskaya E.A."/>
            <person name="Peng X."/>
            <person name="Kublanov I.V."/>
        </authorList>
    </citation>
    <scope>NUCLEOTIDE SEQUENCE [LARGE SCALE GENOMIC DNA]</scope>
    <source>
        <strain evidence="2 3">R1</strain>
    </source>
</reference>
<feature type="transmembrane region" description="Helical" evidence="1">
    <location>
        <begin position="14"/>
        <end position="31"/>
    </location>
</feature>
<proteinExistence type="predicted"/>
<evidence type="ECO:0000313" key="3">
    <source>
        <dbReference type="Proteomes" id="UP000215086"/>
    </source>
</evidence>
<keyword evidence="1" id="KW-0812">Transmembrane</keyword>
<dbReference type="EMBL" id="CP018477">
    <property type="protein sequence ID" value="ASV77005.1"/>
    <property type="molecule type" value="Genomic_DNA"/>
</dbReference>
<gene>
    <name evidence="2" type="ORF">THTE_4404</name>
</gene>
<dbReference type="RefSeq" id="WP_095416649.1">
    <property type="nucleotide sequence ID" value="NZ_CP018477.1"/>
</dbReference>
<dbReference type="KEGG" id="ttf:THTE_4404"/>
<dbReference type="AlphaFoldDB" id="A0A286RM05"/>
<feature type="transmembrane region" description="Helical" evidence="1">
    <location>
        <begin position="95"/>
        <end position="114"/>
    </location>
</feature>